<evidence type="ECO:0000259" key="7">
    <source>
        <dbReference type="PROSITE" id="PS50836"/>
    </source>
</evidence>
<dbReference type="SMART" id="SM00664">
    <property type="entry name" value="DoH"/>
    <property type="match status" value="1"/>
</dbReference>
<sequence length="290" mass="32953">MKVFALWLLVVVVQEVNSQDSCTSNLNLKNKPLFDISSFHCVSVWDEQGYILRYLQTDREVWSFVISAPNSNSFIGMGFSKDGKMVGSSAIVGWVSNDGSSTMKRYFLGGESSAEVVPDQGNLQLVNMTSSIIAQNSTIYMAFQLNTQLTPTNRLIYSLGPMGRLPSPVNYQLSQHRAHISTFLDYNSGHCIFGSTRKGIKSKKILELVSLHTGKGFDNIGSSKYFLRNPFRRCRHCLECWFCCYPRCILQHFYRSRNKVVDDKINYYSSYFSNKLNLYIFNQTSVSNSS</sequence>
<evidence type="ECO:0000256" key="5">
    <source>
        <dbReference type="ARBA" id="ARBA00023136"/>
    </source>
</evidence>
<dbReference type="PANTHER" id="PTHR23130:SF170">
    <property type="entry name" value="CYTOCHROME B561 AND DOMON DOMAIN-CONTAINING PROTEIN"/>
    <property type="match status" value="1"/>
</dbReference>
<organism evidence="8 9">
    <name type="scientific">Solanum stoloniferum</name>
    <dbReference type="NCBI Taxonomy" id="62892"/>
    <lineage>
        <taxon>Eukaryota</taxon>
        <taxon>Viridiplantae</taxon>
        <taxon>Streptophyta</taxon>
        <taxon>Embryophyta</taxon>
        <taxon>Tracheophyta</taxon>
        <taxon>Spermatophyta</taxon>
        <taxon>Magnoliopsida</taxon>
        <taxon>eudicotyledons</taxon>
        <taxon>Gunneridae</taxon>
        <taxon>Pentapetalae</taxon>
        <taxon>asterids</taxon>
        <taxon>lamiids</taxon>
        <taxon>Solanales</taxon>
        <taxon>Solanaceae</taxon>
        <taxon>Solanoideae</taxon>
        <taxon>Solaneae</taxon>
        <taxon>Solanum</taxon>
    </lineage>
</organism>
<evidence type="ECO:0000313" key="9">
    <source>
        <dbReference type="Proteomes" id="UP001627284"/>
    </source>
</evidence>
<accession>A0ABD2R8U5</accession>
<dbReference type="AlphaFoldDB" id="A0ABD2R8U5"/>
<dbReference type="GO" id="GO:0016020">
    <property type="term" value="C:membrane"/>
    <property type="evidence" value="ECO:0007669"/>
    <property type="project" value="UniProtKB-SubCell"/>
</dbReference>
<keyword evidence="9" id="KW-1185">Reference proteome</keyword>
<keyword evidence="4" id="KW-0249">Electron transport</keyword>
<feature type="chain" id="PRO_5044815571" description="DOMON domain-containing protein" evidence="6">
    <location>
        <begin position="19"/>
        <end position="290"/>
    </location>
</feature>
<feature type="domain" description="DOMON" evidence="7">
    <location>
        <begin position="48"/>
        <end position="163"/>
    </location>
</feature>
<evidence type="ECO:0000256" key="6">
    <source>
        <dbReference type="SAM" id="SignalP"/>
    </source>
</evidence>
<evidence type="ECO:0000256" key="2">
    <source>
        <dbReference type="ARBA" id="ARBA00022448"/>
    </source>
</evidence>
<dbReference type="Gene3D" id="2.60.40.1210">
    <property type="entry name" value="Cellobiose dehydrogenase, cytochrome domain"/>
    <property type="match status" value="1"/>
</dbReference>
<feature type="signal peptide" evidence="6">
    <location>
        <begin position="1"/>
        <end position="18"/>
    </location>
</feature>
<keyword evidence="5" id="KW-0472">Membrane</keyword>
<reference evidence="8 9" key="1">
    <citation type="submission" date="2024-05" db="EMBL/GenBank/DDBJ databases">
        <title>De novo assembly of an allotetraploid wild potato.</title>
        <authorList>
            <person name="Hosaka A.J."/>
        </authorList>
    </citation>
    <scope>NUCLEOTIDE SEQUENCE [LARGE SCALE GENOMIC DNA]</scope>
    <source>
        <tissue evidence="8">Young leaves</tissue>
    </source>
</reference>
<comment type="caution">
    <text evidence="8">The sequence shown here is derived from an EMBL/GenBank/DDBJ whole genome shotgun (WGS) entry which is preliminary data.</text>
</comment>
<dbReference type="CDD" id="cd09631">
    <property type="entry name" value="DOMON_DOH"/>
    <property type="match status" value="1"/>
</dbReference>
<evidence type="ECO:0000256" key="4">
    <source>
        <dbReference type="ARBA" id="ARBA00022982"/>
    </source>
</evidence>
<protein>
    <recommendedName>
        <fullName evidence="7">DOMON domain-containing protein</fullName>
    </recommendedName>
</protein>
<dbReference type="InterPro" id="IPR005018">
    <property type="entry name" value="DOMON_domain"/>
</dbReference>
<comment type="subcellular location">
    <subcellularLocation>
        <location evidence="1">Membrane</location>
    </subcellularLocation>
</comment>
<evidence type="ECO:0000256" key="3">
    <source>
        <dbReference type="ARBA" id="ARBA00022729"/>
    </source>
</evidence>
<name>A0ABD2R8U5_9SOLN</name>
<dbReference type="Pfam" id="PF03351">
    <property type="entry name" value="DOMON"/>
    <property type="match status" value="1"/>
</dbReference>
<dbReference type="InterPro" id="IPR045266">
    <property type="entry name" value="DOH_DOMON"/>
</dbReference>
<dbReference type="PROSITE" id="PS50836">
    <property type="entry name" value="DOMON"/>
    <property type="match status" value="1"/>
</dbReference>
<proteinExistence type="predicted"/>
<dbReference type="PANTHER" id="PTHR23130">
    <property type="entry name" value="CYTOCHROME B561 AND DOMON DOMAIN-CONTAINING PROTEIN"/>
    <property type="match status" value="1"/>
</dbReference>
<dbReference type="EMBL" id="JBJKTR010000021">
    <property type="protein sequence ID" value="KAL3328246.1"/>
    <property type="molecule type" value="Genomic_DNA"/>
</dbReference>
<keyword evidence="3 6" id="KW-0732">Signal</keyword>
<gene>
    <name evidence="8" type="ORF">AABB24_035729</name>
</gene>
<evidence type="ECO:0000256" key="1">
    <source>
        <dbReference type="ARBA" id="ARBA00004370"/>
    </source>
</evidence>
<evidence type="ECO:0000313" key="8">
    <source>
        <dbReference type="EMBL" id="KAL3328246.1"/>
    </source>
</evidence>
<dbReference type="Proteomes" id="UP001627284">
    <property type="component" value="Unassembled WGS sequence"/>
</dbReference>
<keyword evidence="2" id="KW-0813">Transport</keyword>